<evidence type="ECO:0000256" key="19">
    <source>
        <dbReference type="ARBA" id="ARBA00023027"/>
    </source>
</evidence>
<dbReference type="GO" id="GO:0005524">
    <property type="term" value="F:ATP binding"/>
    <property type="evidence" value="ECO:0007669"/>
    <property type="project" value="UniProtKB-KW"/>
</dbReference>
<evidence type="ECO:0000313" key="30">
    <source>
        <dbReference type="Proteomes" id="UP000009309"/>
    </source>
</evidence>
<keyword evidence="21" id="KW-0457">Lysine biosynthesis</keyword>
<dbReference type="SUPFAM" id="SSF55347">
    <property type="entry name" value="Glyceraldehyde-3-phosphate dehydrogenase-like, C-terminal domain"/>
    <property type="match status" value="1"/>
</dbReference>
<dbReference type="UniPathway" id="UPA00051">
    <property type="reaction ID" value="UER00462"/>
</dbReference>
<evidence type="ECO:0000256" key="15">
    <source>
        <dbReference type="ARBA" id="ARBA00022777"/>
    </source>
</evidence>
<keyword evidence="16" id="KW-0067">ATP-binding</keyword>
<dbReference type="eggNOG" id="COG0527">
    <property type="taxonomic scope" value="Bacteria"/>
</dbReference>
<dbReference type="InterPro" id="IPR018042">
    <property type="entry name" value="Aspartate_kinase_CS"/>
</dbReference>
<dbReference type="SUPFAM" id="SSF51735">
    <property type="entry name" value="NAD(P)-binding Rossmann-fold domains"/>
    <property type="match status" value="1"/>
</dbReference>
<evidence type="ECO:0000313" key="29">
    <source>
        <dbReference type="EMBL" id="CCH51331.1"/>
    </source>
</evidence>
<keyword evidence="23" id="KW-0511">Multifunctional enzyme</keyword>
<dbReference type="InterPro" id="IPR011147">
    <property type="entry name" value="Bifunc_Aspkin/hSer_DH"/>
</dbReference>
<dbReference type="InterPro" id="IPR019811">
    <property type="entry name" value="HDH_CS"/>
</dbReference>
<comment type="similarity">
    <text evidence="8">In the N-terminal section; belongs to the aspartokinase family.</text>
</comment>
<dbReference type="NCBIfam" id="NF006959">
    <property type="entry name" value="PRK09436.1"/>
    <property type="match status" value="1"/>
</dbReference>
<evidence type="ECO:0000256" key="24">
    <source>
        <dbReference type="ARBA" id="ARBA00044938"/>
    </source>
</evidence>
<dbReference type="NCBIfam" id="TIGR00657">
    <property type="entry name" value="asp_kinases"/>
    <property type="match status" value="1"/>
</dbReference>
<keyword evidence="30" id="KW-1185">Reference proteome</keyword>
<comment type="pathway">
    <text evidence="3">Amino-acid biosynthesis; L-methionine biosynthesis via de novo pathway; L-homoserine from L-aspartate: step 1/3.</text>
</comment>
<dbReference type="Pfam" id="PF22468">
    <property type="entry name" value="ACT_9"/>
    <property type="match status" value="2"/>
</dbReference>
<evidence type="ECO:0000256" key="6">
    <source>
        <dbReference type="ARBA" id="ARBA00005139"/>
    </source>
</evidence>
<dbReference type="InterPro" id="IPR005106">
    <property type="entry name" value="Asp/hSer_DH_NAD-bd"/>
</dbReference>
<comment type="pathway">
    <text evidence="6">Amino-acid biosynthesis; L-threonine biosynthesis; L-threonine from L-aspartate: step 1/5.</text>
</comment>
<keyword evidence="17" id="KW-0521">NADP</keyword>
<comment type="function">
    <text evidence="24">Bifunctional aspartate kinase and homoserine dehydrogenase that catalyzes the first and the third steps toward the synthesis of lysine, methionine and threonine from aspartate.</text>
</comment>
<keyword evidence="12" id="KW-0791">Threonine biosynthesis</keyword>
<dbReference type="FunFam" id="3.30.2130.10:FF:000001">
    <property type="entry name" value="Bifunctional aspartokinase/homoserine dehydrogenase"/>
    <property type="match status" value="1"/>
</dbReference>
<dbReference type="EC" id="1.1.1.3" evidence="29"/>
<dbReference type="OrthoDB" id="9799110at2"/>
<dbReference type="InterPro" id="IPR001048">
    <property type="entry name" value="Asp/Glu/Uridylate_kinase"/>
</dbReference>
<keyword evidence="19" id="KW-0520">NAD</keyword>
<dbReference type="GO" id="GO:0050661">
    <property type="term" value="F:NADP binding"/>
    <property type="evidence" value="ECO:0007669"/>
    <property type="project" value="InterPro"/>
</dbReference>
<dbReference type="FunFam" id="3.30.360.10:FF:000006">
    <property type="entry name" value="Bifunctional aspartokinase/homoserine dehydrogenase"/>
    <property type="match status" value="1"/>
</dbReference>
<sequence length="823" mass="89568">MFVLKFGGTSVGSIESIKQVIQIIETHREQGDTIAVVLSAMSGVTNQLIEIGRMATGGNQDYSELVRRIEDRHFNVVKALIPIKEQSKVFASIRGVINELEDLLRGVSLIRELTPRTMDLVMGFGERLSTAVVTECLRSRGLSVAFCDARKIIKTDDQFSHAEVDYTLTNELVQAHFAKETALQIVTGFIGSTEKGETTTLGRGGSDYTASILGAALNADRIDIWTDVDGMMTADPRKVPNAFNIPTITYAEAMELSHFGAKVIYPPSLQPAFARNIPIRVLNTFNPTHDGTVVSRTAERRQYTITGISSIDDIALVNVQGSGMIGVAGVSAKLFGVLARHRISVILISQASSEHSICFAIDPRGAENVKAILDMEFATEIAHGHIDNISIERDLSVIATVGEGMRKSSGIAGKLFSVLGKNGVNIVAVAQGSSEINISVVINKNNLSKALNAIHNVFFQSEARVLNLYLVGTGLIGKTLLKQICSQYEFLRSEKLLKVCVVGLANTKKMLLDPKGVALDAWHERLLTEGVTTSLPAFVEKMQDYNLPNSVFIDCTSDKDIVQFYESLLDANISVVTPNKVANSGPYSEYRRLQRTALNRGVKFLYETNVGAGLPIINTLQGLITAGDQFIKIEAILSGTLSYIFNSFGSGDPASRPTFADVVREAKEKGYTEPDPRDDLSGQDVARKILILAREAGFPLEPSDVTVKNLLPQSCLDAPSVPAFFDELERNNDYFENLLQEAEAEGKKLRFVASFEDNKAIIELRSVGPEHPFYQLTGADNIVSFTTERYKDRPLVVKGPGAGAEVTASGVFADVVSIGSYLA</sequence>
<dbReference type="InterPro" id="IPR045865">
    <property type="entry name" value="ACT-like_dom_sf"/>
</dbReference>
<dbReference type="Gene3D" id="3.40.50.720">
    <property type="entry name" value="NAD(P)-binding Rossmann-like Domain"/>
    <property type="match status" value="1"/>
</dbReference>
<dbReference type="CDD" id="cd04921">
    <property type="entry name" value="ACT_AKi-HSDH-ThrA-like_1"/>
    <property type="match status" value="1"/>
</dbReference>
<evidence type="ECO:0000256" key="23">
    <source>
        <dbReference type="ARBA" id="ARBA00023268"/>
    </source>
</evidence>
<evidence type="ECO:0000256" key="22">
    <source>
        <dbReference type="ARBA" id="ARBA00023167"/>
    </source>
</evidence>
<reference evidence="29 30" key="1">
    <citation type="journal article" date="2012" name="J. Bacteriol.">
        <title>Genome Sequence of the Filamentous Bacterium Fibrisoma limi BUZ 3T.</title>
        <authorList>
            <person name="Filippini M."/>
            <person name="Qi W."/>
            <person name="Jaenicke S."/>
            <person name="Goesmann A."/>
            <person name="Smits T.H."/>
            <person name="Bagheri H.C."/>
        </authorList>
    </citation>
    <scope>NUCLEOTIDE SEQUENCE [LARGE SCALE GENOMIC DNA]</scope>
    <source>
        <strain evidence="30">BUZ 3T</strain>
    </source>
</reference>
<organism evidence="29 30">
    <name type="scientific">Fibrisoma limi BUZ 3</name>
    <dbReference type="NCBI Taxonomy" id="1185876"/>
    <lineage>
        <taxon>Bacteria</taxon>
        <taxon>Pseudomonadati</taxon>
        <taxon>Bacteroidota</taxon>
        <taxon>Cytophagia</taxon>
        <taxon>Cytophagales</taxon>
        <taxon>Spirosomataceae</taxon>
        <taxon>Fibrisoma</taxon>
    </lineage>
</organism>
<evidence type="ECO:0000256" key="1">
    <source>
        <dbReference type="ARBA" id="ARBA00001920"/>
    </source>
</evidence>
<comment type="catalytic activity">
    <reaction evidence="25">
        <text>L-aspartate + ATP = 4-phospho-L-aspartate + ADP</text>
        <dbReference type="Rhea" id="RHEA:23776"/>
        <dbReference type="ChEBI" id="CHEBI:29991"/>
        <dbReference type="ChEBI" id="CHEBI:30616"/>
        <dbReference type="ChEBI" id="CHEBI:57535"/>
        <dbReference type="ChEBI" id="CHEBI:456216"/>
        <dbReference type="EC" id="2.7.2.4"/>
    </reaction>
    <physiologicalReaction direction="left-to-right" evidence="25">
        <dbReference type="Rhea" id="RHEA:23777"/>
    </physiologicalReaction>
</comment>
<dbReference type="GO" id="GO:0009086">
    <property type="term" value="P:methionine biosynthetic process"/>
    <property type="evidence" value="ECO:0007669"/>
    <property type="project" value="UniProtKB-KW"/>
</dbReference>
<keyword evidence="14" id="KW-0547">Nucleotide-binding</keyword>
<dbReference type="RefSeq" id="WP_009279919.1">
    <property type="nucleotide sequence ID" value="NZ_CAIT01000004.1"/>
</dbReference>
<dbReference type="UniPathway" id="UPA00050">
    <property type="reaction ID" value="UER00063"/>
</dbReference>
<dbReference type="UniPathway" id="UPA00034">
    <property type="reaction ID" value="UER00015"/>
</dbReference>
<comment type="catalytic activity">
    <reaction evidence="27">
        <text>L-homoserine + NAD(+) = L-aspartate 4-semialdehyde + NADH + H(+)</text>
        <dbReference type="Rhea" id="RHEA:15757"/>
        <dbReference type="ChEBI" id="CHEBI:15378"/>
        <dbReference type="ChEBI" id="CHEBI:57476"/>
        <dbReference type="ChEBI" id="CHEBI:57540"/>
        <dbReference type="ChEBI" id="CHEBI:57945"/>
        <dbReference type="ChEBI" id="CHEBI:537519"/>
        <dbReference type="EC" id="1.1.1.3"/>
    </reaction>
    <physiologicalReaction direction="right-to-left" evidence="27">
        <dbReference type="Rhea" id="RHEA:15759"/>
    </physiologicalReaction>
</comment>
<evidence type="ECO:0000256" key="18">
    <source>
        <dbReference type="ARBA" id="ARBA00023002"/>
    </source>
</evidence>
<evidence type="ECO:0000256" key="7">
    <source>
        <dbReference type="ARBA" id="ARBA00007952"/>
    </source>
</evidence>
<dbReference type="PROSITE" id="PS00324">
    <property type="entry name" value="ASPARTOKINASE"/>
    <property type="match status" value="1"/>
</dbReference>
<keyword evidence="20" id="KW-0915">Sodium</keyword>
<dbReference type="InterPro" id="IPR054352">
    <property type="entry name" value="ACT_Aspartokinase"/>
</dbReference>
<dbReference type="GO" id="GO:0009089">
    <property type="term" value="P:lysine biosynthetic process via diaminopimelate"/>
    <property type="evidence" value="ECO:0007669"/>
    <property type="project" value="UniProtKB-UniPathway"/>
</dbReference>
<dbReference type="SUPFAM" id="SSF55021">
    <property type="entry name" value="ACT-like"/>
    <property type="match status" value="2"/>
</dbReference>
<keyword evidence="18 29" id="KW-0560">Oxidoreductase</keyword>
<dbReference type="Gene3D" id="3.40.1160.10">
    <property type="entry name" value="Acetylglutamate kinase-like"/>
    <property type="match status" value="1"/>
</dbReference>
<evidence type="ECO:0000256" key="25">
    <source>
        <dbReference type="ARBA" id="ARBA00048561"/>
    </source>
</evidence>
<dbReference type="STRING" id="1185876.BN8_00249"/>
<evidence type="ECO:0000256" key="5">
    <source>
        <dbReference type="ARBA" id="ARBA00005062"/>
    </source>
</evidence>
<evidence type="ECO:0000256" key="27">
    <source>
        <dbReference type="ARBA" id="ARBA00049031"/>
    </source>
</evidence>
<comment type="pathway">
    <text evidence="4">Amino-acid biosynthesis; L-threonine biosynthesis; L-threonine from L-aspartate: step 3/5.</text>
</comment>
<dbReference type="PROSITE" id="PS51671">
    <property type="entry name" value="ACT"/>
    <property type="match status" value="2"/>
</dbReference>
<dbReference type="Pfam" id="PF03447">
    <property type="entry name" value="NAD_binding_3"/>
    <property type="match status" value="1"/>
</dbReference>
<comment type="similarity">
    <text evidence="7">In the C-terminal section; belongs to the homoserine dehydrogenase family.</text>
</comment>
<dbReference type="GO" id="GO:0004412">
    <property type="term" value="F:homoserine dehydrogenase activity"/>
    <property type="evidence" value="ECO:0007669"/>
    <property type="project" value="UniProtKB-EC"/>
</dbReference>
<dbReference type="GO" id="GO:0004072">
    <property type="term" value="F:aspartate kinase activity"/>
    <property type="evidence" value="ECO:0007669"/>
    <property type="project" value="UniProtKB-EC"/>
</dbReference>
<evidence type="ECO:0000256" key="16">
    <source>
        <dbReference type="ARBA" id="ARBA00022840"/>
    </source>
</evidence>
<comment type="pathway">
    <text evidence="2">Amino-acid biosynthesis; L-lysine biosynthesis via DAP pathway; (S)-tetrahydrodipicolinate from L-aspartate: step 1/4.</text>
</comment>
<comment type="subunit">
    <text evidence="9">Homotetramer.</text>
</comment>
<evidence type="ECO:0000256" key="21">
    <source>
        <dbReference type="ARBA" id="ARBA00023154"/>
    </source>
</evidence>
<dbReference type="SUPFAM" id="SSF53633">
    <property type="entry name" value="Carbamate kinase-like"/>
    <property type="match status" value="1"/>
</dbReference>
<dbReference type="PANTHER" id="PTHR43070:SF5">
    <property type="entry name" value="HOMOSERINE DEHYDROGENASE"/>
    <property type="match status" value="1"/>
</dbReference>
<comment type="cofactor">
    <cofactor evidence="1">
        <name>a metal cation</name>
        <dbReference type="ChEBI" id="CHEBI:25213"/>
    </cofactor>
</comment>
<evidence type="ECO:0000256" key="12">
    <source>
        <dbReference type="ARBA" id="ARBA00022697"/>
    </source>
</evidence>
<keyword evidence="15 29" id="KW-0418">Kinase</keyword>
<dbReference type="EMBL" id="CAIT01000004">
    <property type="protein sequence ID" value="CCH51331.1"/>
    <property type="molecule type" value="Genomic_DNA"/>
</dbReference>
<dbReference type="InterPro" id="IPR001342">
    <property type="entry name" value="HDH_cat"/>
</dbReference>
<evidence type="ECO:0000256" key="14">
    <source>
        <dbReference type="ARBA" id="ARBA00022741"/>
    </source>
</evidence>
<evidence type="ECO:0000259" key="28">
    <source>
        <dbReference type="PROSITE" id="PS51671"/>
    </source>
</evidence>
<evidence type="ECO:0000256" key="10">
    <source>
        <dbReference type="ARBA" id="ARBA00022605"/>
    </source>
</evidence>
<dbReference type="InterPro" id="IPR049638">
    <property type="entry name" value="AK-HD"/>
</dbReference>
<dbReference type="Pfam" id="PF00742">
    <property type="entry name" value="Homoserine_dh"/>
    <property type="match status" value="1"/>
</dbReference>
<comment type="catalytic activity">
    <reaction evidence="26">
        <text>L-homoserine + NADP(+) = L-aspartate 4-semialdehyde + NADPH + H(+)</text>
        <dbReference type="Rhea" id="RHEA:15761"/>
        <dbReference type="ChEBI" id="CHEBI:15378"/>
        <dbReference type="ChEBI" id="CHEBI:57476"/>
        <dbReference type="ChEBI" id="CHEBI:57783"/>
        <dbReference type="ChEBI" id="CHEBI:58349"/>
        <dbReference type="ChEBI" id="CHEBI:537519"/>
        <dbReference type="EC" id="1.1.1.3"/>
    </reaction>
    <physiologicalReaction direction="right-to-left" evidence="26">
        <dbReference type="Rhea" id="RHEA:15763"/>
    </physiologicalReaction>
</comment>
<dbReference type="Pfam" id="PF00696">
    <property type="entry name" value="AA_kinase"/>
    <property type="match status" value="1"/>
</dbReference>
<evidence type="ECO:0000256" key="11">
    <source>
        <dbReference type="ARBA" id="ARBA00022679"/>
    </source>
</evidence>
<dbReference type="PANTHER" id="PTHR43070">
    <property type="match status" value="1"/>
</dbReference>
<evidence type="ECO:0000256" key="2">
    <source>
        <dbReference type="ARBA" id="ARBA00004766"/>
    </source>
</evidence>
<dbReference type="InterPro" id="IPR001341">
    <property type="entry name" value="Asp_kinase"/>
</dbReference>
<feature type="domain" description="ACT" evidence="28">
    <location>
        <begin position="400"/>
        <end position="470"/>
    </location>
</feature>
<dbReference type="FunFam" id="3.40.50.720:FF:000083">
    <property type="entry name" value="Bifunctional aspartokinase/homoserine dehydrogenase"/>
    <property type="match status" value="1"/>
</dbReference>
<keyword evidence="22" id="KW-0486">Methionine biosynthesis</keyword>
<comment type="caution">
    <text evidence="29">The sequence shown here is derived from an EMBL/GenBank/DDBJ whole genome shotgun (WGS) entry which is preliminary data.</text>
</comment>
<dbReference type="Gene3D" id="3.30.360.10">
    <property type="entry name" value="Dihydrodipicolinate Reductase, domain 2"/>
    <property type="match status" value="1"/>
</dbReference>
<dbReference type="eggNOG" id="COG0460">
    <property type="taxonomic scope" value="Bacteria"/>
</dbReference>
<gene>
    <name evidence="29" type="ORF">BN8_00249</name>
</gene>
<dbReference type="GO" id="GO:0009090">
    <property type="term" value="P:homoserine biosynthetic process"/>
    <property type="evidence" value="ECO:0007669"/>
    <property type="project" value="UniProtKB-ARBA"/>
</dbReference>
<keyword evidence="11 29" id="KW-0808">Transferase</keyword>
<dbReference type="InterPro" id="IPR036393">
    <property type="entry name" value="AceGlu_kinase-like_sf"/>
</dbReference>
<keyword evidence="13" id="KW-0479">Metal-binding</keyword>
<dbReference type="Proteomes" id="UP000009309">
    <property type="component" value="Unassembled WGS sequence"/>
</dbReference>
<dbReference type="AlphaFoldDB" id="I2GBQ7"/>
<evidence type="ECO:0000256" key="3">
    <source>
        <dbReference type="ARBA" id="ARBA00004986"/>
    </source>
</evidence>
<dbReference type="GO" id="GO:0046872">
    <property type="term" value="F:metal ion binding"/>
    <property type="evidence" value="ECO:0007669"/>
    <property type="project" value="UniProtKB-KW"/>
</dbReference>
<dbReference type="Gene3D" id="3.30.2130.10">
    <property type="entry name" value="VC0802-like"/>
    <property type="match status" value="1"/>
</dbReference>
<dbReference type="InterPro" id="IPR036291">
    <property type="entry name" value="NAD(P)-bd_dom_sf"/>
</dbReference>
<dbReference type="EC" id="2.7.2.4" evidence="29"/>
<dbReference type="PIRSF" id="PIRSF000727">
    <property type="entry name" value="ThrA"/>
    <property type="match status" value="1"/>
</dbReference>
<keyword evidence="10" id="KW-0028">Amino-acid biosynthesis</keyword>
<evidence type="ECO:0000256" key="20">
    <source>
        <dbReference type="ARBA" id="ARBA00023053"/>
    </source>
</evidence>
<dbReference type="GO" id="GO:0009088">
    <property type="term" value="P:threonine biosynthetic process"/>
    <property type="evidence" value="ECO:0007669"/>
    <property type="project" value="UniProtKB-UniPathway"/>
</dbReference>
<evidence type="ECO:0000256" key="17">
    <source>
        <dbReference type="ARBA" id="ARBA00022857"/>
    </source>
</evidence>
<dbReference type="InterPro" id="IPR002912">
    <property type="entry name" value="ACT_dom"/>
</dbReference>
<evidence type="ECO:0000256" key="8">
    <source>
        <dbReference type="ARBA" id="ARBA00010046"/>
    </source>
</evidence>
<protein>
    <submittedName>
        <fullName evidence="29">Aspartate kinase</fullName>
        <ecNumber evidence="29">1.1.1.3</ecNumber>
        <ecNumber evidence="29">2.7.2.4</ecNumber>
    </submittedName>
</protein>
<evidence type="ECO:0000256" key="26">
    <source>
        <dbReference type="ARBA" id="ARBA00048841"/>
    </source>
</evidence>
<accession>I2GBQ7</accession>
<name>I2GBQ7_9BACT</name>
<feature type="domain" description="ACT" evidence="28">
    <location>
        <begin position="319"/>
        <end position="396"/>
    </location>
</feature>
<dbReference type="CDD" id="cd04243">
    <property type="entry name" value="AAK_AK-HSDH-like"/>
    <property type="match status" value="1"/>
</dbReference>
<evidence type="ECO:0000256" key="9">
    <source>
        <dbReference type="ARBA" id="ARBA00011881"/>
    </source>
</evidence>
<evidence type="ECO:0000256" key="4">
    <source>
        <dbReference type="ARBA" id="ARBA00005056"/>
    </source>
</evidence>
<evidence type="ECO:0000256" key="13">
    <source>
        <dbReference type="ARBA" id="ARBA00022723"/>
    </source>
</evidence>
<comment type="pathway">
    <text evidence="5">Amino-acid biosynthesis; L-methionine biosynthesis via de novo pathway; L-homoserine from L-aspartate: step 3/3.</text>
</comment>
<dbReference type="PROSITE" id="PS01042">
    <property type="entry name" value="HOMOSER_DHGENASE"/>
    <property type="match status" value="1"/>
</dbReference>
<proteinExistence type="inferred from homology"/>